<dbReference type="AlphaFoldDB" id="A0A0F5JLD5"/>
<dbReference type="STRING" id="1203610.HMPREF1536_01488"/>
<comment type="caution">
    <text evidence="1">The sequence shown here is derived from an EMBL/GenBank/DDBJ whole genome shotgun (WGS) entry which is preliminary data.</text>
</comment>
<evidence type="ECO:0000313" key="2">
    <source>
        <dbReference type="Proteomes" id="UP000033035"/>
    </source>
</evidence>
<dbReference type="Proteomes" id="UP000033035">
    <property type="component" value="Unassembled WGS sequence"/>
</dbReference>
<dbReference type="HOGENOM" id="CLU_3237099_0_0_10"/>
<accession>A0A0F5JLD5</accession>
<sequence>MLIFIANVEIGRILEVSYSVKLLRVSVNFIKSKLLQLSLNCIN</sequence>
<evidence type="ECO:0000313" key="1">
    <source>
        <dbReference type="EMBL" id="KKB58611.1"/>
    </source>
</evidence>
<keyword evidence="2" id="KW-1185">Reference proteome</keyword>
<dbReference type="EMBL" id="AQHW01000009">
    <property type="protein sequence ID" value="KKB58611.1"/>
    <property type="molecule type" value="Genomic_DNA"/>
</dbReference>
<dbReference type="PATRIC" id="fig|1203610.3.peg.1524"/>
<name>A0A0F5JLD5_9BACT</name>
<organism evidence="1 2">
    <name type="scientific">Parabacteroides gordonii MS-1 = DSM 23371</name>
    <dbReference type="NCBI Taxonomy" id="1203610"/>
    <lineage>
        <taxon>Bacteria</taxon>
        <taxon>Pseudomonadati</taxon>
        <taxon>Bacteroidota</taxon>
        <taxon>Bacteroidia</taxon>
        <taxon>Bacteroidales</taxon>
        <taxon>Tannerellaceae</taxon>
        <taxon>Parabacteroides</taxon>
    </lineage>
</organism>
<reference evidence="1 2" key="1">
    <citation type="submission" date="2013-04" db="EMBL/GenBank/DDBJ databases">
        <title>The Genome Sequence of Parabacteroides gordonii DSM 23371.</title>
        <authorList>
            <consortium name="The Broad Institute Genomics Platform"/>
            <person name="Earl A."/>
            <person name="Ward D."/>
            <person name="Feldgarden M."/>
            <person name="Gevers D."/>
            <person name="Martens E."/>
            <person name="Sakamoto M."/>
            <person name="Benno Y."/>
            <person name="Suzuki N."/>
            <person name="Matsunaga N."/>
            <person name="Koshihara K."/>
            <person name="Seki M."/>
            <person name="Komiya H."/>
            <person name="Walker B."/>
            <person name="Young S."/>
            <person name="Zeng Q."/>
            <person name="Gargeya S."/>
            <person name="Fitzgerald M."/>
            <person name="Haas B."/>
            <person name="Abouelleil A."/>
            <person name="Allen A.W."/>
            <person name="Alvarado L."/>
            <person name="Arachchi H.M."/>
            <person name="Berlin A.M."/>
            <person name="Chapman S.B."/>
            <person name="Gainer-Dewar J."/>
            <person name="Goldberg J."/>
            <person name="Griggs A."/>
            <person name="Gujja S."/>
            <person name="Hansen M."/>
            <person name="Howarth C."/>
            <person name="Imamovic A."/>
            <person name="Ireland A."/>
            <person name="Larimer J."/>
            <person name="McCowan C."/>
            <person name="Murphy C."/>
            <person name="Pearson M."/>
            <person name="Poon T.W."/>
            <person name="Priest M."/>
            <person name="Roberts A."/>
            <person name="Saif S."/>
            <person name="Shea T."/>
            <person name="Sisk P."/>
            <person name="Sykes S."/>
            <person name="Wortman J."/>
            <person name="Nusbaum C."/>
            <person name="Birren B."/>
        </authorList>
    </citation>
    <scope>NUCLEOTIDE SEQUENCE [LARGE SCALE GENOMIC DNA]</scope>
    <source>
        <strain evidence="1 2">MS-1</strain>
    </source>
</reference>
<protein>
    <submittedName>
        <fullName evidence="1">Uncharacterized protein</fullName>
    </submittedName>
</protein>
<gene>
    <name evidence="1" type="ORF">HMPREF1536_01488</name>
</gene>
<proteinExistence type="predicted"/>